<dbReference type="InterPro" id="IPR043459">
    <property type="entry name" value="NFD6/NOXY2-like"/>
</dbReference>
<proteinExistence type="predicted"/>
<dbReference type="AlphaFoldDB" id="A0A068TT68"/>
<dbReference type="GO" id="GO:0005739">
    <property type="term" value="C:mitochondrion"/>
    <property type="evidence" value="ECO:0007669"/>
    <property type="project" value="TreeGrafter"/>
</dbReference>
<evidence type="ECO:0008006" key="3">
    <source>
        <dbReference type="Google" id="ProtNLM"/>
    </source>
</evidence>
<evidence type="ECO:0000313" key="1">
    <source>
        <dbReference type="EMBL" id="CDO99500.1"/>
    </source>
</evidence>
<keyword evidence="2" id="KW-1185">Reference proteome</keyword>
<name>A0A068TT68_COFCA</name>
<dbReference type="Proteomes" id="UP000295252">
    <property type="component" value="Chromosome IV"/>
</dbReference>
<dbReference type="STRING" id="49390.A0A068TT68"/>
<organism evidence="1 2">
    <name type="scientific">Coffea canephora</name>
    <name type="common">Robusta coffee</name>
    <dbReference type="NCBI Taxonomy" id="49390"/>
    <lineage>
        <taxon>Eukaryota</taxon>
        <taxon>Viridiplantae</taxon>
        <taxon>Streptophyta</taxon>
        <taxon>Embryophyta</taxon>
        <taxon>Tracheophyta</taxon>
        <taxon>Spermatophyta</taxon>
        <taxon>Magnoliopsida</taxon>
        <taxon>eudicotyledons</taxon>
        <taxon>Gunneridae</taxon>
        <taxon>Pentapetalae</taxon>
        <taxon>asterids</taxon>
        <taxon>lamiids</taxon>
        <taxon>Gentianales</taxon>
        <taxon>Rubiaceae</taxon>
        <taxon>Ixoroideae</taxon>
        <taxon>Gardenieae complex</taxon>
        <taxon>Bertiereae - Coffeeae clade</taxon>
        <taxon>Coffeeae</taxon>
        <taxon>Coffea</taxon>
    </lineage>
</organism>
<dbReference type="PhylomeDB" id="A0A068TT68"/>
<dbReference type="PANTHER" id="PTHR33156">
    <property type="entry name" value="OS02G0230000 PROTEIN"/>
    <property type="match status" value="1"/>
</dbReference>
<sequence length="94" mass="10108">MAASAARSVFRSATTSARTAAAKVFTGAKPKPSRSTFRIPGQKPLSTRIFRSPVEMSCISVGSMFPYHSATASALLTSMLSEVSPWTYNWSQDS</sequence>
<protein>
    <recommendedName>
        <fullName evidence="3">Protein NUCLEAR FUSION DEFECTIVE 6, chloroplastic/mitochondrial-like</fullName>
    </recommendedName>
</protein>
<accession>A0A068TT68</accession>
<reference evidence="2" key="1">
    <citation type="journal article" date="2014" name="Science">
        <title>The coffee genome provides insight into the convergent evolution of caffeine biosynthesis.</title>
        <authorList>
            <person name="Denoeud F."/>
            <person name="Carretero-Paulet L."/>
            <person name="Dereeper A."/>
            <person name="Droc G."/>
            <person name="Guyot R."/>
            <person name="Pietrella M."/>
            <person name="Zheng C."/>
            <person name="Alberti A."/>
            <person name="Anthony F."/>
            <person name="Aprea G."/>
            <person name="Aury J.M."/>
            <person name="Bento P."/>
            <person name="Bernard M."/>
            <person name="Bocs S."/>
            <person name="Campa C."/>
            <person name="Cenci A."/>
            <person name="Combes M.C."/>
            <person name="Crouzillat D."/>
            <person name="Da Silva C."/>
            <person name="Daddiego L."/>
            <person name="De Bellis F."/>
            <person name="Dussert S."/>
            <person name="Garsmeur O."/>
            <person name="Gayraud T."/>
            <person name="Guignon V."/>
            <person name="Jahn K."/>
            <person name="Jamilloux V."/>
            <person name="Joet T."/>
            <person name="Labadie K."/>
            <person name="Lan T."/>
            <person name="Leclercq J."/>
            <person name="Lepelley M."/>
            <person name="Leroy T."/>
            <person name="Li L.T."/>
            <person name="Librado P."/>
            <person name="Lopez L."/>
            <person name="Munoz A."/>
            <person name="Noel B."/>
            <person name="Pallavicini A."/>
            <person name="Perrotta G."/>
            <person name="Poncet V."/>
            <person name="Pot D."/>
            <person name="Priyono X."/>
            <person name="Rigoreau M."/>
            <person name="Rouard M."/>
            <person name="Rozas J."/>
            <person name="Tranchant-Dubreuil C."/>
            <person name="VanBuren R."/>
            <person name="Zhang Q."/>
            <person name="Andrade A.C."/>
            <person name="Argout X."/>
            <person name="Bertrand B."/>
            <person name="de Kochko A."/>
            <person name="Graziosi G."/>
            <person name="Henry R.J."/>
            <person name="Jayarama X."/>
            <person name="Ming R."/>
            <person name="Nagai C."/>
            <person name="Rounsley S."/>
            <person name="Sankoff D."/>
            <person name="Giuliano G."/>
            <person name="Albert V.A."/>
            <person name="Wincker P."/>
            <person name="Lashermes P."/>
        </authorList>
    </citation>
    <scope>NUCLEOTIDE SEQUENCE [LARGE SCALE GENOMIC DNA]</scope>
    <source>
        <strain evidence="2">cv. DH200-94</strain>
    </source>
</reference>
<dbReference type="OMA" id="FRMPTQK"/>
<dbReference type="InParanoid" id="A0A068TT68"/>
<dbReference type="EMBL" id="HG739088">
    <property type="protein sequence ID" value="CDO99500.1"/>
    <property type="molecule type" value="Genomic_DNA"/>
</dbReference>
<evidence type="ECO:0000313" key="2">
    <source>
        <dbReference type="Proteomes" id="UP000295252"/>
    </source>
</evidence>
<dbReference type="Gramene" id="CDO99500">
    <property type="protein sequence ID" value="CDO99500"/>
    <property type="gene ID" value="GSCOC_T00029099001"/>
</dbReference>
<dbReference type="OrthoDB" id="736963at2759"/>
<dbReference type="PANTHER" id="PTHR33156:SF59">
    <property type="entry name" value="PROTEIN NUCLEAR FUSION DEFECTIVE 6, CHLOROPLASTIC_MITOCHONDRIAL-LIKE"/>
    <property type="match status" value="1"/>
</dbReference>
<gene>
    <name evidence="1" type="ORF">GSCOC_T00029099001</name>
</gene>